<dbReference type="SUPFAM" id="SSF56112">
    <property type="entry name" value="Protein kinase-like (PK-like)"/>
    <property type="match status" value="1"/>
</dbReference>
<dbReference type="Proteomes" id="UP001473302">
    <property type="component" value="Unassembled WGS sequence"/>
</dbReference>
<feature type="region of interest" description="Disordered" evidence="8">
    <location>
        <begin position="585"/>
        <end position="629"/>
    </location>
</feature>
<dbReference type="InterPro" id="IPR011009">
    <property type="entry name" value="Kinase-like_dom_sf"/>
</dbReference>
<evidence type="ECO:0000256" key="5">
    <source>
        <dbReference type="ARBA" id="ARBA00022777"/>
    </source>
</evidence>
<keyword evidence="4 7" id="KW-0547">Nucleotide-binding</keyword>
<accession>A0ABP9YSJ6</accession>
<dbReference type="PANTHER" id="PTHR24346:SF82">
    <property type="entry name" value="KP78A-RELATED"/>
    <property type="match status" value="1"/>
</dbReference>
<comment type="caution">
    <text evidence="10">The sequence shown here is derived from an EMBL/GenBank/DDBJ whole genome shotgun (WGS) entry which is preliminary data.</text>
</comment>
<feature type="compositionally biased region" description="Polar residues" evidence="8">
    <location>
        <begin position="491"/>
        <end position="500"/>
    </location>
</feature>
<evidence type="ECO:0000313" key="11">
    <source>
        <dbReference type="Proteomes" id="UP001473302"/>
    </source>
</evidence>
<feature type="region of interest" description="Disordered" evidence="8">
    <location>
        <begin position="1"/>
        <end position="20"/>
    </location>
</feature>
<keyword evidence="2" id="KW-0723">Serine/threonine-protein kinase</keyword>
<dbReference type="InterPro" id="IPR017441">
    <property type="entry name" value="Protein_kinase_ATP_BS"/>
</dbReference>
<evidence type="ECO:0000256" key="1">
    <source>
        <dbReference type="ARBA" id="ARBA00010791"/>
    </source>
</evidence>
<keyword evidence="3" id="KW-0808">Transferase</keyword>
<dbReference type="PANTHER" id="PTHR24346">
    <property type="entry name" value="MAP/MICROTUBULE AFFINITY-REGULATING KINASE"/>
    <property type="match status" value="1"/>
</dbReference>
<proteinExistence type="inferred from homology"/>
<dbReference type="InterPro" id="IPR008271">
    <property type="entry name" value="Ser/Thr_kinase_AS"/>
</dbReference>
<evidence type="ECO:0000256" key="6">
    <source>
        <dbReference type="ARBA" id="ARBA00022840"/>
    </source>
</evidence>
<gene>
    <name evidence="10" type="ORF">MFLAVUS_003225</name>
</gene>
<organism evidence="10 11">
    <name type="scientific">Mucor flavus</name>
    <dbReference type="NCBI Taxonomy" id="439312"/>
    <lineage>
        <taxon>Eukaryota</taxon>
        <taxon>Fungi</taxon>
        <taxon>Fungi incertae sedis</taxon>
        <taxon>Mucoromycota</taxon>
        <taxon>Mucoromycotina</taxon>
        <taxon>Mucoromycetes</taxon>
        <taxon>Mucorales</taxon>
        <taxon>Mucorineae</taxon>
        <taxon>Mucoraceae</taxon>
        <taxon>Mucor</taxon>
    </lineage>
</organism>
<dbReference type="PROSITE" id="PS00108">
    <property type="entry name" value="PROTEIN_KINASE_ST"/>
    <property type="match status" value="1"/>
</dbReference>
<feature type="compositionally biased region" description="Low complexity" evidence="8">
    <location>
        <begin position="453"/>
        <end position="464"/>
    </location>
</feature>
<protein>
    <recommendedName>
        <fullName evidence="9">Protein kinase domain-containing protein</fullName>
    </recommendedName>
</protein>
<keyword evidence="6 7" id="KW-0067">ATP-binding</keyword>
<keyword evidence="11" id="KW-1185">Reference proteome</keyword>
<feature type="compositionally biased region" description="Polar residues" evidence="8">
    <location>
        <begin position="610"/>
        <end position="628"/>
    </location>
</feature>
<dbReference type="EMBL" id="BAABUK010000006">
    <property type="protein sequence ID" value="GAA5809810.1"/>
    <property type="molecule type" value="Genomic_DNA"/>
</dbReference>
<dbReference type="PROSITE" id="PS00107">
    <property type="entry name" value="PROTEIN_KINASE_ATP"/>
    <property type="match status" value="1"/>
</dbReference>
<sequence>MASATVISQTQFDEPRAQSFQQRRHQVQHIGNYVIHKKTLGSGSMGTVKLAECLSDKDHQQYAVKIMPKINLNLVADETKSKDPKDTPREREQRTKREMAIMHLLRHPNICQLKEWVVQGDHYYMFLEYIEGGQLLDYIISHGKLREKLAKKFARQIVSALDYCHRNSIVHRDLKIENILITNNEEIKIIDFGLSNIYSPSRLLNTFCGSLYFAAPELLQARNYTGPEVDVWSFGVVLYVLVCGRVPFDDTSLPALHQKIKAGVVEYPEHLSKECVDLLSKILVVDPKRRETLSFVIHHPWMNRGYDEPISNHLPHRQPLKSIDHNVIQGMQGFGLGSPEEIETKLQRIISSSEYQFAANQVDHNYQQQKTNSIAASNITHHDSLTRWRRTISIKRNSPNMIHQSKKDDPQSLPAMYDPLISIYALVKERREFDEKLKLLESGGYHSPVQLGRSASTSLTTSRSNNYDIRRRKTERVPPSHTRNLFKDTTNDWAAPTTLNAPKKSGGTILQRSRSAAKRIGAMLPSSTKTQQVQQLPPPSDEHINTIENHCQGRESVPNIQKAGSPDLSYSSSLKKKTIHLLRSSSLTDRRYRQQSKKPTSVSAIEDEPANSNNRYGTSAPSSHQSSGGRFIEEEIASLKQVPKMSAHPKSLFNFSRRHLFKMTTVDMMKNIQQVLLKLGIRYIPSPNESFTLKCELSDWHRFSLAAHDASIVDYEDEGVVDDVVQFTMMVYQARWAGGRLGVKVIEAEEKDDKVYRNIYHTILNELGSY</sequence>
<evidence type="ECO:0000256" key="8">
    <source>
        <dbReference type="SAM" id="MobiDB-lite"/>
    </source>
</evidence>
<dbReference type="InterPro" id="IPR000719">
    <property type="entry name" value="Prot_kinase_dom"/>
</dbReference>
<evidence type="ECO:0000256" key="7">
    <source>
        <dbReference type="PROSITE-ProRule" id="PRU10141"/>
    </source>
</evidence>
<dbReference type="Pfam" id="PF00069">
    <property type="entry name" value="Pkinase"/>
    <property type="match status" value="1"/>
</dbReference>
<feature type="compositionally biased region" description="Polar residues" evidence="8">
    <location>
        <begin position="1"/>
        <end position="12"/>
    </location>
</feature>
<feature type="region of interest" description="Disordered" evidence="8">
    <location>
        <begin position="450"/>
        <end position="546"/>
    </location>
</feature>
<feature type="binding site" evidence="7">
    <location>
        <position position="65"/>
    </location>
    <ligand>
        <name>ATP</name>
        <dbReference type="ChEBI" id="CHEBI:30616"/>
    </ligand>
</feature>
<evidence type="ECO:0000256" key="3">
    <source>
        <dbReference type="ARBA" id="ARBA00022679"/>
    </source>
</evidence>
<evidence type="ECO:0000256" key="2">
    <source>
        <dbReference type="ARBA" id="ARBA00022527"/>
    </source>
</evidence>
<dbReference type="Gene3D" id="1.10.510.10">
    <property type="entry name" value="Transferase(Phosphotransferase) domain 1"/>
    <property type="match status" value="1"/>
</dbReference>
<dbReference type="PROSITE" id="PS50011">
    <property type="entry name" value="PROTEIN_KINASE_DOM"/>
    <property type="match status" value="1"/>
</dbReference>
<evidence type="ECO:0000313" key="10">
    <source>
        <dbReference type="EMBL" id="GAA5809810.1"/>
    </source>
</evidence>
<dbReference type="SMART" id="SM00220">
    <property type="entry name" value="S_TKc"/>
    <property type="match status" value="1"/>
</dbReference>
<feature type="compositionally biased region" description="Polar residues" evidence="8">
    <location>
        <begin position="525"/>
        <end position="535"/>
    </location>
</feature>
<name>A0ABP9YSJ6_9FUNG</name>
<reference evidence="10 11" key="1">
    <citation type="submission" date="2024-04" db="EMBL/GenBank/DDBJ databases">
        <title>genome sequences of Mucor flavus KT1a and Helicostylum pulchrum KT1b strains isolated from the surface of a dry-aged beef.</title>
        <authorList>
            <person name="Toyotome T."/>
            <person name="Hosono M."/>
            <person name="Torimaru M."/>
            <person name="Fukuda K."/>
            <person name="Mikami N."/>
        </authorList>
    </citation>
    <scope>NUCLEOTIDE SEQUENCE [LARGE SCALE GENOMIC DNA]</scope>
    <source>
        <strain evidence="10 11">KT1a</strain>
    </source>
</reference>
<keyword evidence="5" id="KW-0418">Kinase</keyword>
<feature type="domain" description="Protein kinase" evidence="9">
    <location>
        <begin position="34"/>
        <end position="302"/>
    </location>
</feature>
<evidence type="ECO:0000259" key="9">
    <source>
        <dbReference type="PROSITE" id="PS50011"/>
    </source>
</evidence>
<evidence type="ECO:0000256" key="4">
    <source>
        <dbReference type="ARBA" id="ARBA00022741"/>
    </source>
</evidence>
<comment type="similarity">
    <text evidence="1">Belongs to the protein kinase superfamily. CAMK Ser/Thr protein kinase family. NIM1 subfamily.</text>
</comment>